<dbReference type="AlphaFoldDB" id="A0A1A9VN71"/>
<reference evidence="2" key="1">
    <citation type="submission" date="2020-05" db="UniProtKB">
        <authorList>
            <consortium name="EnsemblMetazoa"/>
        </authorList>
    </citation>
    <scope>IDENTIFICATION</scope>
    <source>
        <strain evidence="2">TTRI</strain>
    </source>
</reference>
<feature type="region of interest" description="Disordered" evidence="1">
    <location>
        <begin position="122"/>
        <end position="144"/>
    </location>
</feature>
<evidence type="ECO:0000313" key="2">
    <source>
        <dbReference type="EnsemblMetazoa" id="GAUT042352-PA"/>
    </source>
</evidence>
<dbReference type="EnsemblMetazoa" id="GAUT042352-RA">
    <property type="protein sequence ID" value="GAUT042352-PA"/>
    <property type="gene ID" value="GAUT042352"/>
</dbReference>
<dbReference type="VEuPathDB" id="VectorBase:GAUT042352"/>
<sequence>MLTYYLINFGFPINSSVESGESELRQDMEKLTDKFNNREVNNNSVSCQPNVVVSEKEPLYDSNSGSRVQLQASFHHTYFRCLSCSMTLRPPQVTCVMSDDNPVTWQDFDSQTVVPSIVVYPPSNETTTKSYTSRTSDKSISAHSKEIESLANAASVSTDL</sequence>
<evidence type="ECO:0000256" key="1">
    <source>
        <dbReference type="SAM" id="MobiDB-lite"/>
    </source>
</evidence>
<name>A0A1A9VN71_GLOAU</name>
<protein>
    <submittedName>
        <fullName evidence="2">Uncharacterized protein</fullName>
    </submittedName>
</protein>
<feature type="compositionally biased region" description="Polar residues" evidence="1">
    <location>
        <begin position="123"/>
        <end position="142"/>
    </location>
</feature>
<evidence type="ECO:0000313" key="3">
    <source>
        <dbReference type="Proteomes" id="UP000078200"/>
    </source>
</evidence>
<dbReference type="Proteomes" id="UP000078200">
    <property type="component" value="Unassembled WGS sequence"/>
</dbReference>
<organism evidence="2 3">
    <name type="scientific">Glossina austeni</name>
    <name type="common">Savannah tsetse fly</name>
    <dbReference type="NCBI Taxonomy" id="7395"/>
    <lineage>
        <taxon>Eukaryota</taxon>
        <taxon>Metazoa</taxon>
        <taxon>Ecdysozoa</taxon>
        <taxon>Arthropoda</taxon>
        <taxon>Hexapoda</taxon>
        <taxon>Insecta</taxon>
        <taxon>Pterygota</taxon>
        <taxon>Neoptera</taxon>
        <taxon>Endopterygota</taxon>
        <taxon>Diptera</taxon>
        <taxon>Brachycera</taxon>
        <taxon>Muscomorpha</taxon>
        <taxon>Hippoboscoidea</taxon>
        <taxon>Glossinidae</taxon>
        <taxon>Glossina</taxon>
    </lineage>
</organism>
<proteinExistence type="predicted"/>
<accession>A0A1A9VN71</accession>
<keyword evidence="3" id="KW-1185">Reference proteome</keyword>